<reference evidence="1 2" key="1">
    <citation type="journal article" date="2018" name="Nat. Ecol. Evol.">
        <title>Shark genomes provide insights into elasmobranch evolution and the origin of vertebrates.</title>
        <authorList>
            <person name="Hara Y"/>
            <person name="Yamaguchi K"/>
            <person name="Onimaru K"/>
            <person name="Kadota M"/>
            <person name="Koyanagi M"/>
            <person name="Keeley SD"/>
            <person name="Tatsumi K"/>
            <person name="Tanaka K"/>
            <person name="Motone F"/>
            <person name="Kageyama Y"/>
            <person name="Nozu R"/>
            <person name="Adachi N"/>
            <person name="Nishimura O"/>
            <person name="Nakagawa R"/>
            <person name="Tanegashima C"/>
            <person name="Kiyatake I"/>
            <person name="Matsumoto R"/>
            <person name="Murakumo K"/>
            <person name="Nishida K"/>
            <person name="Terakita A"/>
            <person name="Kuratani S"/>
            <person name="Sato K"/>
            <person name="Hyodo S Kuraku.S."/>
        </authorList>
    </citation>
    <scope>NUCLEOTIDE SEQUENCE [LARGE SCALE GENOMIC DNA]</scope>
</reference>
<protein>
    <submittedName>
        <fullName evidence="1">Uncharacterized protein</fullName>
    </submittedName>
</protein>
<keyword evidence="2" id="KW-1185">Reference proteome</keyword>
<dbReference type="AlphaFoldDB" id="A0A401T0J7"/>
<gene>
    <name evidence="1" type="ORF">chiPu_0014640</name>
</gene>
<evidence type="ECO:0000313" key="2">
    <source>
        <dbReference type="Proteomes" id="UP000287033"/>
    </source>
</evidence>
<dbReference type="Proteomes" id="UP000287033">
    <property type="component" value="Unassembled WGS sequence"/>
</dbReference>
<evidence type="ECO:0000313" key="1">
    <source>
        <dbReference type="EMBL" id="GCC36148.1"/>
    </source>
</evidence>
<dbReference type="EMBL" id="BEZZ01000791">
    <property type="protein sequence ID" value="GCC36148.1"/>
    <property type="molecule type" value="Genomic_DNA"/>
</dbReference>
<comment type="caution">
    <text evidence="1">The sequence shown here is derived from an EMBL/GenBank/DDBJ whole genome shotgun (WGS) entry which is preliminary data.</text>
</comment>
<name>A0A401T0J7_CHIPU</name>
<accession>A0A401T0J7</accession>
<organism evidence="1 2">
    <name type="scientific">Chiloscyllium punctatum</name>
    <name type="common">Brownbanded bambooshark</name>
    <name type="synonym">Hemiscyllium punctatum</name>
    <dbReference type="NCBI Taxonomy" id="137246"/>
    <lineage>
        <taxon>Eukaryota</taxon>
        <taxon>Metazoa</taxon>
        <taxon>Chordata</taxon>
        <taxon>Craniata</taxon>
        <taxon>Vertebrata</taxon>
        <taxon>Chondrichthyes</taxon>
        <taxon>Elasmobranchii</taxon>
        <taxon>Galeomorphii</taxon>
        <taxon>Galeoidea</taxon>
        <taxon>Orectolobiformes</taxon>
        <taxon>Hemiscylliidae</taxon>
        <taxon>Chiloscyllium</taxon>
    </lineage>
</organism>
<proteinExistence type="predicted"/>
<sequence>MQPDAVRGSVQRRHWLAVRLSCRTSLAELSGVRKVRGAGGAGPMDVGWGRDVIEGGKCEGERRETETPGKWERGSWGWVGLGCVGCACVCTVHGRSAVRVRACARWVRAGPRPGAESLGCAGHGPSPVVIVTGCEVSAWGVRPDPEPAYLVRRTS</sequence>